<dbReference type="Pfam" id="PF00082">
    <property type="entry name" value="Peptidase_S8"/>
    <property type="match status" value="1"/>
</dbReference>
<dbReference type="InterPro" id="IPR023827">
    <property type="entry name" value="Peptidase_S8_Asp-AS"/>
</dbReference>
<evidence type="ECO:0000256" key="6">
    <source>
        <dbReference type="ARBA" id="ARBA00022825"/>
    </source>
</evidence>
<evidence type="ECO:0000259" key="11">
    <source>
        <dbReference type="Pfam" id="PF00082"/>
    </source>
</evidence>
<dbReference type="PROSITE" id="PS00137">
    <property type="entry name" value="SUBTILASE_HIS"/>
    <property type="match status" value="1"/>
</dbReference>
<keyword evidence="5 8" id="KW-0378">Hydrolase</keyword>
<dbReference type="InterPro" id="IPR050131">
    <property type="entry name" value="Peptidase_S8_subtilisin-like"/>
</dbReference>
<evidence type="ECO:0000256" key="8">
    <source>
        <dbReference type="PROSITE-ProRule" id="PRU01240"/>
    </source>
</evidence>
<dbReference type="InterPro" id="IPR022398">
    <property type="entry name" value="Peptidase_S8_His-AS"/>
</dbReference>
<dbReference type="InterPro" id="IPR036852">
    <property type="entry name" value="Peptidase_S8/S53_dom_sf"/>
</dbReference>
<dbReference type="SUPFAM" id="SSF52743">
    <property type="entry name" value="Subtilisin-like"/>
    <property type="match status" value="1"/>
</dbReference>
<dbReference type="PRINTS" id="PR00723">
    <property type="entry name" value="SUBTILISIN"/>
</dbReference>
<dbReference type="Gene3D" id="3.40.50.200">
    <property type="entry name" value="Peptidase S8/S53 domain"/>
    <property type="match status" value="2"/>
</dbReference>
<dbReference type="EMBL" id="JAERWL010000002">
    <property type="protein sequence ID" value="MBM9475058.1"/>
    <property type="molecule type" value="Genomic_DNA"/>
</dbReference>
<dbReference type="InterPro" id="IPR023828">
    <property type="entry name" value="Peptidase_S8_Ser-AS"/>
</dbReference>
<evidence type="ECO:0000256" key="4">
    <source>
        <dbReference type="ARBA" id="ARBA00022729"/>
    </source>
</evidence>
<dbReference type="GO" id="GO:0005975">
    <property type="term" value="P:carbohydrate metabolic process"/>
    <property type="evidence" value="ECO:0007669"/>
    <property type="project" value="UniProtKB-ARBA"/>
</dbReference>
<evidence type="ECO:0000256" key="2">
    <source>
        <dbReference type="ARBA" id="ARBA00022512"/>
    </source>
</evidence>
<keyword evidence="14" id="KW-1185">Reference proteome</keyword>
<evidence type="ECO:0000256" key="3">
    <source>
        <dbReference type="ARBA" id="ARBA00022670"/>
    </source>
</evidence>
<dbReference type="InterPro" id="IPR006311">
    <property type="entry name" value="TAT_signal"/>
</dbReference>
<comment type="caution">
    <text evidence="13">The sequence shown here is derived from an EMBL/GenBank/DDBJ whole genome shotgun (WGS) entry which is preliminary data.</text>
</comment>
<evidence type="ECO:0000259" key="12">
    <source>
        <dbReference type="Pfam" id="PF02225"/>
    </source>
</evidence>
<evidence type="ECO:0000256" key="5">
    <source>
        <dbReference type="ARBA" id="ARBA00022801"/>
    </source>
</evidence>
<keyword evidence="2" id="KW-0964">Secreted</keyword>
<evidence type="ECO:0000313" key="14">
    <source>
        <dbReference type="Proteomes" id="UP000663801"/>
    </source>
</evidence>
<comment type="similarity">
    <text evidence="1 8 9">Belongs to the peptidase S8 family.</text>
</comment>
<dbReference type="InterPro" id="IPR013783">
    <property type="entry name" value="Ig-like_fold"/>
</dbReference>
<dbReference type="PROSITE" id="PS00138">
    <property type="entry name" value="SUBTILASE_SER"/>
    <property type="match status" value="1"/>
</dbReference>
<feature type="chain" id="PRO_5036746904" evidence="10">
    <location>
        <begin position="35"/>
        <end position="1098"/>
    </location>
</feature>
<keyword evidence="2" id="KW-0134">Cell wall</keyword>
<feature type="domain" description="PA" evidence="12">
    <location>
        <begin position="459"/>
        <end position="546"/>
    </location>
</feature>
<evidence type="ECO:0000256" key="1">
    <source>
        <dbReference type="ARBA" id="ARBA00011073"/>
    </source>
</evidence>
<sequence length="1098" mass="110650">MRSPRTARRRLMAVTLAGATAITLSVTGVNTSAAAPAAPLPPAAQPVPLADAAGTPSTGKLSEQVDLTSGASQAVFVQFTGQGAADASAETLAAGAGTPAAQAAAQARTSEVEGTTDAVVDEAMATDAAAEELFTITNAVPGVAIRTTPAALAALAERDDVAKITPLVPKKLMNSNAVQLTQTLKTWQDTGQTGKNVSVGIIDTGIDYTHADFGGPGTVEAFEAASADEAGPFTPTAKVVGGYDFVGDAYNANVEADSTPIPDPNPIDCEGHGTHVAGTAAGFGVNADGSTFTGDYPSLTGDELNAMRIGPGTAPLADLYALKVFGCEGSTNATMVALDWALDPNADGDFSDHLDVINLSLGSDYGVVDDPDNLLINKLAYYGVIPVLSAGNSGDLTDSGGSPGNAVRSIAVASTVDSFQLRDGVRVDAPADVAGVAGGQFSVAYPWASAPDVSGTVTPLSAANADGCTALSPEDAALVAGKIAWLQWDDNDATRACGSGARSANVAAAGAIGALFTSDLVVFGAGITGSPVIPVVQLTSASTAALAPAAVAGTLQITFSGELARSLPTYDDSITDTISSFTSRSSHGSLGVVKPDVAAPGDTIASAGIGSGDDAAVLSGTSMASPHTAGIAALVRAAHPAWSVEQVKAAVMNTADNDLFTGTDRSGLRYGPNRVGTGRVDALAAVTTPLLAFSTNVSGGVSASFGVVEAPVSADTVTRTRTVTVQNTGSAAADVAMSYDEITPQPGVAYSVSPTTATVPAGGSVTATVTMTVSPAQLRKVIDPTMEALQLDVPRQFVSAASGLLLVKPAGDQSALRVPVYGAAKPASLTRAYDSAYGTSRALRIAGRGVSQAPSSSSFNSMVSVMTMGYDSPRAPICSATITTGCTYNASTLAGDLHYVGAGATKGPDGTVATGSVWFGATTWSRWATVGNTTYPYVDIDVNGDGTPDLRSQVQNLTGTDVLVAILADLATGDTLDVQPVNFQFGDVDTNVFDTNTILIPVNPAFLGITPADTSFPISYSVGTQSGLAPYNLGDIDSTPMIPFDVATPAVQVSDPLYFDNSNTAIPYTRGGTGAAQALVIHLHGLNGTKGQVVSLRG</sequence>
<dbReference type="GO" id="GO:0004252">
    <property type="term" value="F:serine-type endopeptidase activity"/>
    <property type="evidence" value="ECO:0007669"/>
    <property type="project" value="UniProtKB-UniRule"/>
</dbReference>
<feature type="active site" description="Charge relay system" evidence="7 8">
    <location>
        <position position="272"/>
    </location>
</feature>
<dbReference type="CDD" id="cd07474">
    <property type="entry name" value="Peptidases_S8_subtilisin_Vpr-like"/>
    <property type="match status" value="1"/>
</dbReference>
<dbReference type="PANTHER" id="PTHR43806:SF11">
    <property type="entry name" value="CEREVISIN-RELATED"/>
    <property type="match status" value="1"/>
</dbReference>
<feature type="active site" description="Charge relay system" evidence="7 8">
    <location>
        <position position="622"/>
    </location>
</feature>
<evidence type="ECO:0000256" key="10">
    <source>
        <dbReference type="SAM" id="SignalP"/>
    </source>
</evidence>
<organism evidence="13 14">
    <name type="scientific">Nakamurella flavida</name>
    <dbReference type="NCBI Taxonomy" id="363630"/>
    <lineage>
        <taxon>Bacteria</taxon>
        <taxon>Bacillati</taxon>
        <taxon>Actinomycetota</taxon>
        <taxon>Actinomycetes</taxon>
        <taxon>Nakamurellales</taxon>
        <taxon>Nakamurellaceae</taxon>
        <taxon>Nakamurella</taxon>
    </lineage>
</organism>
<proteinExistence type="inferred from homology"/>
<keyword evidence="3 8" id="KW-0645">Protease</keyword>
<reference evidence="13" key="1">
    <citation type="submission" date="2021-01" db="EMBL/GenBank/DDBJ databases">
        <title>KCTC 19127 draft genome.</title>
        <authorList>
            <person name="An D."/>
        </authorList>
    </citation>
    <scope>NUCLEOTIDE SEQUENCE</scope>
    <source>
        <strain evidence="13">KCTC 19127</strain>
    </source>
</reference>
<evidence type="ECO:0000313" key="13">
    <source>
        <dbReference type="EMBL" id="MBM9475058.1"/>
    </source>
</evidence>
<keyword evidence="6 8" id="KW-0720">Serine protease</keyword>
<dbReference type="InterPro" id="IPR015500">
    <property type="entry name" value="Peptidase_S8_subtilisin-rel"/>
</dbReference>
<feature type="domain" description="Peptidase S8/S53" evidence="11">
    <location>
        <begin position="194"/>
        <end position="662"/>
    </location>
</feature>
<dbReference type="AlphaFoldDB" id="A0A938YL67"/>
<dbReference type="RefSeq" id="WP_205255211.1">
    <property type="nucleotide sequence ID" value="NZ_BAAAPV010000001.1"/>
</dbReference>
<feature type="signal peptide" evidence="10">
    <location>
        <begin position="1"/>
        <end position="34"/>
    </location>
</feature>
<dbReference type="InterPro" id="IPR003137">
    <property type="entry name" value="PA_domain"/>
</dbReference>
<keyword evidence="4 10" id="KW-0732">Signal</keyword>
<accession>A0A938YL67</accession>
<dbReference type="Gene3D" id="2.60.40.10">
    <property type="entry name" value="Immunoglobulins"/>
    <property type="match status" value="1"/>
</dbReference>
<name>A0A938YL67_9ACTN</name>
<feature type="active site" description="Charge relay system" evidence="7 8">
    <location>
        <position position="203"/>
    </location>
</feature>
<dbReference type="InterPro" id="IPR034213">
    <property type="entry name" value="S8_Vpr-like"/>
</dbReference>
<gene>
    <name evidence="13" type="ORF">JL107_01235</name>
</gene>
<dbReference type="PANTHER" id="PTHR43806">
    <property type="entry name" value="PEPTIDASE S8"/>
    <property type="match status" value="1"/>
</dbReference>
<dbReference type="GO" id="GO:0006508">
    <property type="term" value="P:proteolysis"/>
    <property type="evidence" value="ECO:0007669"/>
    <property type="project" value="UniProtKB-KW"/>
</dbReference>
<evidence type="ECO:0000256" key="7">
    <source>
        <dbReference type="PIRSR" id="PIRSR615500-1"/>
    </source>
</evidence>
<protein>
    <submittedName>
        <fullName evidence="13">S8 family serine peptidase</fullName>
    </submittedName>
</protein>
<evidence type="ECO:0000256" key="9">
    <source>
        <dbReference type="RuleBase" id="RU003355"/>
    </source>
</evidence>
<dbReference type="PROSITE" id="PS51318">
    <property type="entry name" value="TAT"/>
    <property type="match status" value="1"/>
</dbReference>
<dbReference type="PROSITE" id="PS00136">
    <property type="entry name" value="SUBTILASE_ASP"/>
    <property type="match status" value="1"/>
</dbReference>
<dbReference type="Proteomes" id="UP000663801">
    <property type="component" value="Unassembled WGS sequence"/>
</dbReference>
<dbReference type="InterPro" id="IPR000209">
    <property type="entry name" value="Peptidase_S8/S53_dom"/>
</dbReference>
<dbReference type="Pfam" id="PF02225">
    <property type="entry name" value="PA"/>
    <property type="match status" value="1"/>
</dbReference>
<dbReference type="PROSITE" id="PS51892">
    <property type="entry name" value="SUBTILASE"/>
    <property type="match status" value="1"/>
</dbReference>